<evidence type="ECO:0000256" key="1">
    <source>
        <dbReference type="ARBA" id="ARBA00010641"/>
    </source>
</evidence>
<dbReference type="InterPro" id="IPR013325">
    <property type="entry name" value="RNA_pol_sigma_r2"/>
</dbReference>
<dbReference type="Gene3D" id="1.10.10.10">
    <property type="entry name" value="Winged helix-like DNA-binding domain superfamily/Winged helix DNA-binding domain"/>
    <property type="match status" value="1"/>
</dbReference>
<comment type="similarity">
    <text evidence="1">Belongs to the sigma-70 factor family. ECF subfamily.</text>
</comment>
<dbReference type="SUPFAM" id="SSF88946">
    <property type="entry name" value="Sigma2 domain of RNA polymerase sigma factors"/>
    <property type="match status" value="1"/>
</dbReference>
<dbReference type="GO" id="GO:0003677">
    <property type="term" value="F:DNA binding"/>
    <property type="evidence" value="ECO:0007669"/>
    <property type="project" value="InterPro"/>
</dbReference>
<proteinExistence type="inferred from homology"/>
<dbReference type="Proteomes" id="UP000199478">
    <property type="component" value="Unassembled WGS sequence"/>
</dbReference>
<protein>
    <submittedName>
        <fullName evidence="7">RNA polymerase sigma-70 factor, ECF subfamily</fullName>
    </submittedName>
</protein>
<evidence type="ECO:0000259" key="5">
    <source>
        <dbReference type="Pfam" id="PF04542"/>
    </source>
</evidence>
<dbReference type="NCBIfam" id="TIGR02937">
    <property type="entry name" value="sigma70-ECF"/>
    <property type="match status" value="1"/>
</dbReference>
<dbReference type="PANTHER" id="PTHR43133">
    <property type="entry name" value="RNA POLYMERASE ECF-TYPE SIGMA FACTO"/>
    <property type="match status" value="1"/>
</dbReference>
<accession>A0A1I6GSR1</accession>
<dbReference type="InterPro" id="IPR013324">
    <property type="entry name" value="RNA_pol_sigma_r3/r4-like"/>
</dbReference>
<dbReference type="Pfam" id="PF04542">
    <property type="entry name" value="Sigma70_r2"/>
    <property type="match status" value="1"/>
</dbReference>
<keyword evidence="2" id="KW-0805">Transcription regulation</keyword>
<reference evidence="8" key="1">
    <citation type="submission" date="2016-10" db="EMBL/GenBank/DDBJ databases">
        <authorList>
            <person name="Varghese N."/>
            <person name="Submissions S."/>
        </authorList>
    </citation>
    <scope>NUCLEOTIDE SEQUENCE [LARGE SCALE GENOMIC DNA]</scope>
    <source>
        <strain evidence="8">DSM 26879</strain>
    </source>
</reference>
<dbReference type="STRING" id="390270.SAMN04488005_2122"/>
<dbReference type="InterPro" id="IPR014284">
    <property type="entry name" value="RNA_pol_sigma-70_dom"/>
</dbReference>
<dbReference type="PANTHER" id="PTHR43133:SF51">
    <property type="entry name" value="RNA POLYMERASE SIGMA FACTOR"/>
    <property type="match status" value="1"/>
</dbReference>
<evidence type="ECO:0000256" key="2">
    <source>
        <dbReference type="ARBA" id="ARBA00023015"/>
    </source>
</evidence>
<keyword evidence="8" id="KW-1185">Reference proteome</keyword>
<dbReference type="GO" id="GO:0016987">
    <property type="term" value="F:sigma factor activity"/>
    <property type="evidence" value="ECO:0007669"/>
    <property type="project" value="UniProtKB-KW"/>
</dbReference>
<dbReference type="Gene3D" id="1.10.1740.10">
    <property type="match status" value="1"/>
</dbReference>
<evidence type="ECO:0000256" key="3">
    <source>
        <dbReference type="ARBA" id="ARBA00023082"/>
    </source>
</evidence>
<organism evidence="7 8">
    <name type="scientific">Yoonia tamlensis</name>
    <dbReference type="NCBI Taxonomy" id="390270"/>
    <lineage>
        <taxon>Bacteria</taxon>
        <taxon>Pseudomonadati</taxon>
        <taxon>Pseudomonadota</taxon>
        <taxon>Alphaproteobacteria</taxon>
        <taxon>Rhodobacterales</taxon>
        <taxon>Paracoccaceae</taxon>
        <taxon>Yoonia</taxon>
    </lineage>
</organism>
<keyword evidence="4" id="KW-0804">Transcription</keyword>
<dbReference type="InterPro" id="IPR036388">
    <property type="entry name" value="WH-like_DNA-bd_sf"/>
</dbReference>
<dbReference type="EMBL" id="FOYP01000001">
    <property type="protein sequence ID" value="SFR45274.1"/>
    <property type="molecule type" value="Genomic_DNA"/>
</dbReference>
<dbReference type="InterPro" id="IPR039425">
    <property type="entry name" value="RNA_pol_sigma-70-like"/>
</dbReference>
<feature type="domain" description="RNA polymerase sigma-70 region 2" evidence="5">
    <location>
        <begin position="33"/>
        <end position="99"/>
    </location>
</feature>
<dbReference type="AlphaFoldDB" id="A0A1I6GSR1"/>
<keyword evidence="3" id="KW-0731">Sigma factor</keyword>
<evidence type="ECO:0000313" key="8">
    <source>
        <dbReference type="Proteomes" id="UP000199478"/>
    </source>
</evidence>
<evidence type="ECO:0000313" key="7">
    <source>
        <dbReference type="EMBL" id="SFR45274.1"/>
    </source>
</evidence>
<dbReference type="InterPro" id="IPR007627">
    <property type="entry name" value="RNA_pol_sigma70_r2"/>
</dbReference>
<dbReference type="CDD" id="cd06171">
    <property type="entry name" value="Sigma70_r4"/>
    <property type="match status" value="1"/>
</dbReference>
<sequence>MARVQPIVMRMTTSDEDLAAAAANGDGQAFASLLDRHYDRLFAFCFRLTGARAEAEDLTQDICAALPAKLASYQRRAKVTTWLYRVAVNAAHDRRRKRATYMKATTGWGDWEIARTETNKDTAEQVDWLTAAMNQLNDDLRDTLALVLDDMTHAQAADILGVSEGTISWRISEAKKALRAIKEKEDAL</sequence>
<evidence type="ECO:0000256" key="4">
    <source>
        <dbReference type="ARBA" id="ARBA00023163"/>
    </source>
</evidence>
<name>A0A1I6GSR1_9RHOB</name>
<dbReference type="GO" id="GO:0006352">
    <property type="term" value="P:DNA-templated transcription initiation"/>
    <property type="evidence" value="ECO:0007669"/>
    <property type="project" value="InterPro"/>
</dbReference>
<evidence type="ECO:0000259" key="6">
    <source>
        <dbReference type="Pfam" id="PF08281"/>
    </source>
</evidence>
<feature type="domain" description="RNA polymerase sigma factor 70 region 4 type 2" evidence="6">
    <location>
        <begin position="128"/>
        <end position="178"/>
    </location>
</feature>
<dbReference type="InterPro" id="IPR013249">
    <property type="entry name" value="RNA_pol_sigma70_r4_t2"/>
</dbReference>
<dbReference type="Pfam" id="PF08281">
    <property type="entry name" value="Sigma70_r4_2"/>
    <property type="match status" value="1"/>
</dbReference>
<dbReference type="SUPFAM" id="SSF88659">
    <property type="entry name" value="Sigma3 and sigma4 domains of RNA polymerase sigma factors"/>
    <property type="match status" value="1"/>
</dbReference>
<gene>
    <name evidence="7" type="ORF">SAMN04488005_2122</name>
</gene>